<keyword evidence="2" id="KW-1185">Reference proteome</keyword>
<gene>
    <name evidence="1" type="ORF">ASPACDRAFT_63749</name>
</gene>
<dbReference type="Proteomes" id="UP000184546">
    <property type="component" value="Unassembled WGS sequence"/>
</dbReference>
<dbReference type="RefSeq" id="XP_020052642.1">
    <property type="nucleotide sequence ID" value="XM_020203930.1"/>
</dbReference>
<evidence type="ECO:0000313" key="2">
    <source>
        <dbReference type="Proteomes" id="UP000184546"/>
    </source>
</evidence>
<reference evidence="2" key="1">
    <citation type="journal article" date="2017" name="Genome Biol.">
        <title>Comparative genomics reveals high biological diversity and specific adaptations in the industrially and medically important fungal genus Aspergillus.</title>
        <authorList>
            <person name="de Vries R.P."/>
            <person name="Riley R."/>
            <person name="Wiebenga A."/>
            <person name="Aguilar-Osorio G."/>
            <person name="Amillis S."/>
            <person name="Uchima C.A."/>
            <person name="Anderluh G."/>
            <person name="Asadollahi M."/>
            <person name="Askin M."/>
            <person name="Barry K."/>
            <person name="Battaglia E."/>
            <person name="Bayram O."/>
            <person name="Benocci T."/>
            <person name="Braus-Stromeyer S.A."/>
            <person name="Caldana C."/>
            <person name="Canovas D."/>
            <person name="Cerqueira G.C."/>
            <person name="Chen F."/>
            <person name="Chen W."/>
            <person name="Choi C."/>
            <person name="Clum A."/>
            <person name="Dos Santos R.A."/>
            <person name="Damasio A.R."/>
            <person name="Diallinas G."/>
            <person name="Emri T."/>
            <person name="Fekete E."/>
            <person name="Flipphi M."/>
            <person name="Freyberg S."/>
            <person name="Gallo A."/>
            <person name="Gournas C."/>
            <person name="Habgood R."/>
            <person name="Hainaut M."/>
            <person name="Harispe M.L."/>
            <person name="Henrissat B."/>
            <person name="Hilden K.S."/>
            <person name="Hope R."/>
            <person name="Hossain A."/>
            <person name="Karabika E."/>
            <person name="Karaffa L."/>
            <person name="Karanyi Z."/>
            <person name="Krasevec N."/>
            <person name="Kuo A."/>
            <person name="Kusch H."/>
            <person name="LaButti K."/>
            <person name="Lagendijk E.L."/>
            <person name="Lapidus A."/>
            <person name="Levasseur A."/>
            <person name="Lindquist E."/>
            <person name="Lipzen A."/>
            <person name="Logrieco A.F."/>
            <person name="MacCabe A."/>
            <person name="Maekelae M.R."/>
            <person name="Malavazi I."/>
            <person name="Melin P."/>
            <person name="Meyer V."/>
            <person name="Mielnichuk N."/>
            <person name="Miskei M."/>
            <person name="Molnar A.P."/>
            <person name="Mule G."/>
            <person name="Ngan C.Y."/>
            <person name="Orejas M."/>
            <person name="Orosz E."/>
            <person name="Ouedraogo J.P."/>
            <person name="Overkamp K.M."/>
            <person name="Park H.-S."/>
            <person name="Perrone G."/>
            <person name="Piumi F."/>
            <person name="Punt P.J."/>
            <person name="Ram A.F."/>
            <person name="Ramon A."/>
            <person name="Rauscher S."/>
            <person name="Record E."/>
            <person name="Riano-Pachon D.M."/>
            <person name="Robert V."/>
            <person name="Roehrig J."/>
            <person name="Ruller R."/>
            <person name="Salamov A."/>
            <person name="Salih N.S."/>
            <person name="Samson R.A."/>
            <person name="Sandor E."/>
            <person name="Sanguinetti M."/>
            <person name="Schuetze T."/>
            <person name="Sepcic K."/>
            <person name="Shelest E."/>
            <person name="Sherlock G."/>
            <person name="Sophianopoulou V."/>
            <person name="Squina F.M."/>
            <person name="Sun H."/>
            <person name="Susca A."/>
            <person name="Todd R.B."/>
            <person name="Tsang A."/>
            <person name="Unkles S.E."/>
            <person name="van de Wiele N."/>
            <person name="van Rossen-Uffink D."/>
            <person name="Oliveira J.V."/>
            <person name="Vesth T.C."/>
            <person name="Visser J."/>
            <person name="Yu J.-H."/>
            <person name="Zhou M."/>
            <person name="Andersen M.R."/>
            <person name="Archer D.B."/>
            <person name="Baker S.E."/>
            <person name="Benoit I."/>
            <person name="Brakhage A.A."/>
            <person name="Braus G.H."/>
            <person name="Fischer R."/>
            <person name="Frisvad J.C."/>
            <person name="Goldman G.H."/>
            <person name="Houbraken J."/>
            <person name="Oakley B."/>
            <person name="Pocsi I."/>
            <person name="Scazzocchio C."/>
            <person name="Seiboth B."/>
            <person name="vanKuyk P.A."/>
            <person name="Wortman J."/>
            <person name="Dyer P.S."/>
            <person name="Grigoriev I.V."/>
        </authorList>
    </citation>
    <scope>NUCLEOTIDE SEQUENCE [LARGE SCALE GENOMIC DNA]</scope>
    <source>
        <strain evidence="2">ATCC 16872 / CBS 172.66 / WB 5094</strain>
    </source>
</reference>
<sequence>MSKFEDESKIVVFINSALDEIFGSDAPLYQTRDRCEHHLQARCQEAWAGVLLVRLSHLRRLSVKYDNSDLIGDILRKAAQRQQPFHRTLPFPYLTEVTACAHGRLHWIESDLLTSFFYFPAVRRVNVFAVAETSAAPESFYALKFRQALLPSAETLRSLRLEGACSYKVVWYEDDREEDEETVFGSFREFSGLQTLIVRYHFLLAQPSADNEMLLLGILPASLESLGITDIESDDYPNLVAELLRLVRHGPELFPRLNVIHLFVIDMCEGPLAALRTEFALAGIGLTVEQQQEEDWEHNYVFGRRKPFP</sequence>
<accession>A0A1L9WJG3</accession>
<evidence type="ECO:0000313" key="1">
    <source>
        <dbReference type="EMBL" id="OJJ96302.1"/>
    </source>
</evidence>
<dbReference type="AlphaFoldDB" id="A0A1L9WJG3"/>
<name>A0A1L9WJG3_ASPA1</name>
<dbReference type="EMBL" id="KV878986">
    <property type="protein sequence ID" value="OJJ96302.1"/>
    <property type="molecule type" value="Genomic_DNA"/>
</dbReference>
<organism evidence="1 2">
    <name type="scientific">Aspergillus aculeatus (strain ATCC 16872 / CBS 172.66 / WB 5094)</name>
    <dbReference type="NCBI Taxonomy" id="690307"/>
    <lineage>
        <taxon>Eukaryota</taxon>
        <taxon>Fungi</taxon>
        <taxon>Dikarya</taxon>
        <taxon>Ascomycota</taxon>
        <taxon>Pezizomycotina</taxon>
        <taxon>Eurotiomycetes</taxon>
        <taxon>Eurotiomycetidae</taxon>
        <taxon>Eurotiales</taxon>
        <taxon>Aspergillaceae</taxon>
        <taxon>Aspergillus</taxon>
        <taxon>Aspergillus subgen. Circumdati</taxon>
    </lineage>
</organism>
<dbReference type="GeneID" id="30977744"/>
<proteinExistence type="predicted"/>
<protein>
    <submittedName>
        <fullName evidence="1">Uncharacterized protein</fullName>
    </submittedName>
</protein>
<dbReference type="VEuPathDB" id="FungiDB:ASPACDRAFT_63749"/>
<dbReference type="OrthoDB" id="2520703at2759"/>
<dbReference type="OMA" id="ETIECCA"/>